<protein>
    <submittedName>
        <fullName evidence="1">Transporter</fullName>
    </submittedName>
</protein>
<proteinExistence type="predicted"/>
<evidence type="ECO:0000313" key="1">
    <source>
        <dbReference type="EMBL" id="MCZ4331008.1"/>
    </source>
</evidence>
<accession>A0ABT4M6R2</accession>
<sequence length="345" mass="38085">MAMYVVGRPASINGNSRRTRGRATVMRQHEPSNGMVFDFGQVLVMLPAQAALRDCFCGISFCHRLYSHRPSIQFAYCNICLRGYGPQLSALVEKRNMKRILLSAILFPAVCFGAYPHIDEDTEDTDTRGRGNMQFEINTDYSYSRIDGDGGRSRENQVNATLSYGLTDRLDIATTIPYQRSSDGASTQYGIGDMSMELKWRFYESGPVSLALKPQITLPTGDDEKGLGNGRNGYSMDAMASYEMRYLTISGNLGYAYADNKFGTRKNIWNASVAAEVDVASRIKLSLDVGSYRNDDPNSNTNPAFAIIGLTYSPTKSLDLDIGLKKGINKAEVDHSWGAGLAVSW</sequence>
<keyword evidence="2" id="KW-1185">Reference proteome</keyword>
<dbReference type="SUPFAM" id="SSF56935">
    <property type="entry name" value="Porins"/>
    <property type="match status" value="1"/>
</dbReference>
<organism evidence="1 2">
    <name type="scientific">Castellaniella denitrificans</name>
    <dbReference type="NCBI Taxonomy" id="56119"/>
    <lineage>
        <taxon>Bacteria</taxon>
        <taxon>Pseudomonadati</taxon>
        <taxon>Pseudomonadota</taxon>
        <taxon>Betaproteobacteria</taxon>
        <taxon>Burkholderiales</taxon>
        <taxon>Alcaligenaceae</taxon>
        <taxon>Castellaniella</taxon>
    </lineage>
</organism>
<comment type="caution">
    <text evidence="1">The sequence shown here is derived from an EMBL/GenBank/DDBJ whole genome shotgun (WGS) entry which is preliminary data.</text>
</comment>
<dbReference type="RefSeq" id="WP_269360078.1">
    <property type="nucleotide sequence ID" value="NZ_JAPWHE010000013.1"/>
</dbReference>
<gene>
    <name evidence="1" type="ORF">O4H32_13745</name>
</gene>
<dbReference type="Pfam" id="PF13557">
    <property type="entry name" value="Phenol_MetA_deg"/>
    <property type="match status" value="1"/>
</dbReference>
<name>A0ABT4M6R2_9BURK</name>
<reference evidence="1" key="1">
    <citation type="submission" date="2022-12" db="EMBL/GenBank/DDBJ databases">
        <title>Bacterial isolates from different developmental stages of Nematostella vectensis.</title>
        <authorList>
            <person name="Fraune S."/>
        </authorList>
    </citation>
    <scope>NUCLEOTIDE SEQUENCE</scope>
    <source>
        <strain evidence="1">G21619-S1</strain>
    </source>
</reference>
<evidence type="ECO:0000313" key="2">
    <source>
        <dbReference type="Proteomes" id="UP001068379"/>
    </source>
</evidence>
<dbReference type="EMBL" id="JAPWHE010000013">
    <property type="protein sequence ID" value="MCZ4331008.1"/>
    <property type="molecule type" value="Genomic_DNA"/>
</dbReference>
<dbReference type="InterPro" id="IPR025737">
    <property type="entry name" value="FApF"/>
</dbReference>
<dbReference type="Proteomes" id="UP001068379">
    <property type="component" value="Unassembled WGS sequence"/>
</dbReference>